<accession>A0AAV7VG27</accession>
<reference evidence="1" key="1">
    <citation type="journal article" date="2022" name="bioRxiv">
        <title>Sequencing and chromosome-scale assembly of the giantPleurodeles waltlgenome.</title>
        <authorList>
            <person name="Brown T."/>
            <person name="Elewa A."/>
            <person name="Iarovenko S."/>
            <person name="Subramanian E."/>
            <person name="Araus A.J."/>
            <person name="Petzold A."/>
            <person name="Susuki M."/>
            <person name="Suzuki K.-i.T."/>
            <person name="Hayashi T."/>
            <person name="Toyoda A."/>
            <person name="Oliveira C."/>
            <person name="Osipova E."/>
            <person name="Leigh N.D."/>
            <person name="Simon A."/>
            <person name="Yun M.H."/>
        </authorList>
    </citation>
    <scope>NUCLEOTIDE SEQUENCE</scope>
    <source>
        <strain evidence="1">20211129_DDA</strain>
        <tissue evidence="1">Liver</tissue>
    </source>
</reference>
<dbReference type="EMBL" id="JANPWB010000003">
    <property type="protein sequence ID" value="KAJ1198969.1"/>
    <property type="molecule type" value="Genomic_DNA"/>
</dbReference>
<dbReference type="Proteomes" id="UP001066276">
    <property type="component" value="Chromosome 2_1"/>
</dbReference>
<gene>
    <name evidence="1" type="ORF">NDU88_002807</name>
</gene>
<organism evidence="1 2">
    <name type="scientific">Pleurodeles waltl</name>
    <name type="common">Iberian ribbed newt</name>
    <dbReference type="NCBI Taxonomy" id="8319"/>
    <lineage>
        <taxon>Eukaryota</taxon>
        <taxon>Metazoa</taxon>
        <taxon>Chordata</taxon>
        <taxon>Craniata</taxon>
        <taxon>Vertebrata</taxon>
        <taxon>Euteleostomi</taxon>
        <taxon>Amphibia</taxon>
        <taxon>Batrachia</taxon>
        <taxon>Caudata</taxon>
        <taxon>Salamandroidea</taxon>
        <taxon>Salamandridae</taxon>
        <taxon>Pleurodelinae</taxon>
        <taxon>Pleurodeles</taxon>
    </lineage>
</organism>
<dbReference type="AlphaFoldDB" id="A0AAV7VG27"/>
<protein>
    <submittedName>
        <fullName evidence="1">Uncharacterized protein</fullName>
    </submittedName>
</protein>
<evidence type="ECO:0000313" key="2">
    <source>
        <dbReference type="Proteomes" id="UP001066276"/>
    </source>
</evidence>
<keyword evidence="2" id="KW-1185">Reference proteome</keyword>
<sequence>MDDLGINMGLLHDDHKMLKNRVEDLGPRSALVMLRPTVVETDSYIKALQDVASSVGALRHAVDWPRRYFPDGGTYAAKGHKQIHYTLGLPLWVMSGCSTLWQRHDVAQ</sequence>
<comment type="caution">
    <text evidence="1">The sequence shown here is derived from an EMBL/GenBank/DDBJ whole genome shotgun (WGS) entry which is preliminary data.</text>
</comment>
<name>A0AAV7VG27_PLEWA</name>
<proteinExistence type="predicted"/>
<evidence type="ECO:0000313" key="1">
    <source>
        <dbReference type="EMBL" id="KAJ1198969.1"/>
    </source>
</evidence>